<reference evidence="2" key="2">
    <citation type="submission" date="2023-01" db="EMBL/GenBank/DDBJ databases">
        <title>Draft genome sequence of Algimonas porphyrae strain NBRC 108216.</title>
        <authorList>
            <person name="Sun Q."/>
            <person name="Mori K."/>
        </authorList>
    </citation>
    <scope>NUCLEOTIDE SEQUENCE</scope>
    <source>
        <strain evidence="2">NBRC 108216</strain>
    </source>
</reference>
<dbReference type="RefSeq" id="WP_284373140.1">
    <property type="nucleotide sequence ID" value="NZ_BSNJ01000005.1"/>
</dbReference>
<accession>A0ABQ5V1T0</accession>
<evidence type="ECO:0000313" key="2">
    <source>
        <dbReference type="EMBL" id="GLQ21510.1"/>
    </source>
</evidence>
<dbReference type="EMBL" id="BSNJ01000005">
    <property type="protein sequence ID" value="GLQ21510.1"/>
    <property type="molecule type" value="Genomic_DNA"/>
</dbReference>
<reference evidence="2" key="1">
    <citation type="journal article" date="2014" name="Int. J. Syst. Evol. Microbiol.">
        <title>Complete genome of a new Firmicutes species belonging to the dominant human colonic microbiota ('Ruminococcus bicirculans') reveals two chromosomes and a selective capacity to utilize plant glucans.</title>
        <authorList>
            <consortium name="NISC Comparative Sequencing Program"/>
            <person name="Wegmann U."/>
            <person name="Louis P."/>
            <person name="Goesmann A."/>
            <person name="Henrissat B."/>
            <person name="Duncan S.H."/>
            <person name="Flint H.J."/>
        </authorList>
    </citation>
    <scope>NUCLEOTIDE SEQUENCE</scope>
    <source>
        <strain evidence="2">NBRC 108216</strain>
    </source>
</reference>
<feature type="chain" id="PRO_5046653248" description="DUF1579 domain-containing protein" evidence="1">
    <location>
        <begin position="23"/>
        <end position="191"/>
    </location>
</feature>
<evidence type="ECO:0008006" key="4">
    <source>
        <dbReference type="Google" id="ProtNLM"/>
    </source>
</evidence>
<evidence type="ECO:0000256" key="1">
    <source>
        <dbReference type="SAM" id="SignalP"/>
    </source>
</evidence>
<sequence>MIRTTLVAATFALFAATGMASAQTTPIGAPPPTSEADAHPFEFLFGEWVGTAGGRTAAGPYEVTQTERVGPMLNGDIVVVNGTGYDDEGVAKFQALGIISKTPDGAGWHMKSWSGGRQGTFPIELDGTTYKWSLPAGPGAVMSYVATVKGDQWESIGTYNRDGMDPVETFRMTLKRTGDTGWPAASPVPTR</sequence>
<feature type="signal peptide" evidence="1">
    <location>
        <begin position="1"/>
        <end position="22"/>
    </location>
</feature>
<keyword evidence="1" id="KW-0732">Signal</keyword>
<proteinExistence type="predicted"/>
<protein>
    <recommendedName>
        <fullName evidence="4">DUF1579 domain-containing protein</fullName>
    </recommendedName>
</protein>
<comment type="caution">
    <text evidence="2">The sequence shown here is derived from an EMBL/GenBank/DDBJ whole genome shotgun (WGS) entry which is preliminary data.</text>
</comment>
<keyword evidence="3" id="KW-1185">Reference proteome</keyword>
<gene>
    <name evidence="2" type="ORF">GCM10007854_24650</name>
</gene>
<evidence type="ECO:0000313" key="3">
    <source>
        <dbReference type="Proteomes" id="UP001161390"/>
    </source>
</evidence>
<dbReference type="Proteomes" id="UP001161390">
    <property type="component" value="Unassembled WGS sequence"/>
</dbReference>
<organism evidence="2 3">
    <name type="scientific">Algimonas porphyrae</name>
    <dbReference type="NCBI Taxonomy" id="1128113"/>
    <lineage>
        <taxon>Bacteria</taxon>
        <taxon>Pseudomonadati</taxon>
        <taxon>Pseudomonadota</taxon>
        <taxon>Alphaproteobacteria</taxon>
        <taxon>Maricaulales</taxon>
        <taxon>Robiginitomaculaceae</taxon>
        <taxon>Algimonas</taxon>
    </lineage>
</organism>
<name>A0ABQ5V1T0_9PROT</name>